<name>A0A1S9TLJ8_BACCE</name>
<evidence type="ECO:0000313" key="2">
    <source>
        <dbReference type="Proteomes" id="UP000190906"/>
    </source>
</evidence>
<evidence type="ECO:0000313" key="1">
    <source>
        <dbReference type="EMBL" id="OOR10894.1"/>
    </source>
</evidence>
<dbReference type="RefSeq" id="WP_078205089.1">
    <property type="nucleotide sequence ID" value="NZ_MUAJ01000021.1"/>
</dbReference>
<evidence type="ECO:0008006" key="3">
    <source>
        <dbReference type="Google" id="ProtNLM"/>
    </source>
</evidence>
<proteinExistence type="predicted"/>
<gene>
    <name evidence="1" type="ORF">BW897_20555</name>
</gene>
<accession>A0A1S9TLJ8</accession>
<sequence length="230" mass="26472">MSLIKKGGIDIFFNKTNRTKNLEKEILSLTSELNGLKEKKIHLDESKYIYTTIKKGIINNTKYCLLARSDSLTKLNSMHSLAKFTNSLQKKVESSEIPLNTQDLFIGKIREVLIEQNGSYDLLTYLKYEMHTKNEKVAEFMIGYYGDSEELRICTIEILENSKRNMGIGTWILRFILEFGNDLQVKKITGAARPLNISDPNMCPSRLMTFYEKNGFTILNKDTGDFEIKL</sequence>
<comment type="caution">
    <text evidence="1">The sequence shown here is derived from an EMBL/GenBank/DDBJ whole genome shotgun (WGS) entry which is preliminary data.</text>
</comment>
<reference evidence="1 2" key="1">
    <citation type="submission" date="2017-01" db="EMBL/GenBank/DDBJ databases">
        <title>Bacillus cereus isolates.</title>
        <authorList>
            <person name="Beno S.M."/>
        </authorList>
    </citation>
    <scope>NUCLEOTIDE SEQUENCE [LARGE SCALE GENOMIC DNA]</scope>
    <source>
        <strain evidence="1 2">FSL H8-0485</strain>
    </source>
</reference>
<organism evidence="1 2">
    <name type="scientific">Bacillus cereus</name>
    <dbReference type="NCBI Taxonomy" id="1396"/>
    <lineage>
        <taxon>Bacteria</taxon>
        <taxon>Bacillati</taxon>
        <taxon>Bacillota</taxon>
        <taxon>Bacilli</taxon>
        <taxon>Bacillales</taxon>
        <taxon>Bacillaceae</taxon>
        <taxon>Bacillus</taxon>
        <taxon>Bacillus cereus group</taxon>
    </lineage>
</organism>
<dbReference type="InterPro" id="IPR016181">
    <property type="entry name" value="Acyl_CoA_acyltransferase"/>
</dbReference>
<dbReference type="SUPFAM" id="SSF55729">
    <property type="entry name" value="Acyl-CoA N-acyltransferases (Nat)"/>
    <property type="match status" value="1"/>
</dbReference>
<dbReference type="Proteomes" id="UP000190906">
    <property type="component" value="Unassembled WGS sequence"/>
</dbReference>
<protein>
    <recommendedName>
        <fullName evidence="3">N-acetyltransferase domain-containing protein</fullName>
    </recommendedName>
</protein>
<dbReference type="AlphaFoldDB" id="A0A1S9TLJ8"/>
<dbReference type="Gene3D" id="3.40.630.30">
    <property type="match status" value="1"/>
</dbReference>
<dbReference type="EMBL" id="MUAJ01000021">
    <property type="protein sequence ID" value="OOR10894.1"/>
    <property type="molecule type" value="Genomic_DNA"/>
</dbReference>